<dbReference type="EMBL" id="GBYX01472161">
    <property type="protein sequence ID" value="JAO09493.1"/>
    <property type="molecule type" value="Transcribed_RNA"/>
</dbReference>
<protein>
    <submittedName>
        <fullName evidence="3">YTX1</fullName>
    </submittedName>
</protein>
<evidence type="ECO:0000256" key="1">
    <source>
        <dbReference type="PROSITE-ProRule" id="PRU00047"/>
    </source>
</evidence>
<name>A0A0S7EY72_9TELE</name>
<dbReference type="Pfam" id="PF00098">
    <property type="entry name" value="zf-CCHC"/>
    <property type="match status" value="1"/>
</dbReference>
<dbReference type="PROSITE" id="PS50158">
    <property type="entry name" value="ZF_CCHC"/>
    <property type="match status" value="1"/>
</dbReference>
<keyword evidence="1" id="KW-0863">Zinc-finger</keyword>
<dbReference type="GO" id="GO:0008270">
    <property type="term" value="F:zinc ion binding"/>
    <property type="evidence" value="ECO:0007669"/>
    <property type="project" value="UniProtKB-KW"/>
</dbReference>
<dbReference type="AlphaFoldDB" id="A0A0S7EY72"/>
<dbReference type="InterPro" id="IPR001878">
    <property type="entry name" value="Znf_CCHC"/>
</dbReference>
<dbReference type="InterPro" id="IPR036875">
    <property type="entry name" value="Znf_CCHC_sf"/>
</dbReference>
<gene>
    <name evidence="3" type="primary">YTX1</name>
</gene>
<feature type="domain" description="CCHC-type" evidence="2">
    <location>
        <begin position="176"/>
        <end position="192"/>
    </location>
</feature>
<accession>A0A0S7EY72</accession>
<dbReference type="Gene3D" id="4.10.60.10">
    <property type="entry name" value="Zinc finger, CCHC-type"/>
    <property type="match status" value="1"/>
</dbReference>
<evidence type="ECO:0000313" key="3">
    <source>
        <dbReference type="EMBL" id="JAO09493.1"/>
    </source>
</evidence>
<reference evidence="3" key="1">
    <citation type="submission" date="2014-12" db="EMBL/GenBank/DDBJ databases">
        <title>Parallel Evolution in Life History Adaptation Evident in the Tissue-Specific Poeciliopsis prolifica transcriptome.</title>
        <authorList>
            <person name="Jue N.K."/>
            <person name="Foley R.J."/>
            <person name="Obergfell C."/>
            <person name="Reznick D.N."/>
            <person name="O'Neill R.J."/>
            <person name="O'Neill M.J."/>
        </authorList>
    </citation>
    <scope>NUCLEOTIDE SEQUENCE</scope>
</reference>
<keyword evidence="1" id="KW-0479">Metal-binding</keyword>
<proteinExistence type="predicted"/>
<dbReference type="SUPFAM" id="SSF57756">
    <property type="entry name" value="Retrovirus zinc finger-like domains"/>
    <property type="match status" value="1"/>
</dbReference>
<sequence length="253" mass="28068">MVGVVGGGSFSTLTRKNGIKVGAGSPCSVEEVCLAVGEIIGHGNIKSAARMNGAVVLFVEKVEHAQQVVEKGVSVNGLFLQVSPLTLPSTKIMLSNVPPFISDEFLIKELSRHGKVVSPVKKVLSGCKSPLLKHVVSHRRQLFMILNRKDEEMNLRFHVRVDDFDYVLFATSGQMKCFGCGQEGHIIKMCPDKAELAKPDSEKQQPVAAEQGKKQIVRRMLWRETLLMLRRENPPLLPLLLLARLPLRGNQRW</sequence>
<dbReference type="GO" id="GO:0003676">
    <property type="term" value="F:nucleic acid binding"/>
    <property type="evidence" value="ECO:0007669"/>
    <property type="project" value="InterPro"/>
</dbReference>
<dbReference type="SMART" id="SM00343">
    <property type="entry name" value="ZnF_C2HC"/>
    <property type="match status" value="1"/>
</dbReference>
<evidence type="ECO:0000259" key="2">
    <source>
        <dbReference type="PROSITE" id="PS50158"/>
    </source>
</evidence>
<organism evidence="3">
    <name type="scientific">Poeciliopsis prolifica</name>
    <name type="common">blackstripe livebearer</name>
    <dbReference type="NCBI Taxonomy" id="188132"/>
    <lineage>
        <taxon>Eukaryota</taxon>
        <taxon>Metazoa</taxon>
        <taxon>Chordata</taxon>
        <taxon>Craniata</taxon>
        <taxon>Vertebrata</taxon>
        <taxon>Euteleostomi</taxon>
        <taxon>Actinopterygii</taxon>
        <taxon>Neopterygii</taxon>
        <taxon>Teleostei</taxon>
        <taxon>Neoteleostei</taxon>
        <taxon>Acanthomorphata</taxon>
        <taxon>Ovalentaria</taxon>
        <taxon>Atherinomorphae</taxon>
        <taxon>Cyprinodontiformes</taxon>
        <taxon>Poeciliidae</taxon>
        <taxon>Poeciliinae</taxon>
        <taxon>Poeciliopsis</taxon>
    </lineage>
</organism>
<keyword evidence="1" id="KW-0862">Zinc</keyword>